<dbReference type="RefSeq" id="WP_183528077.1">
    <property type="nucleotide sequence ID" value="NZ_JACIJM010000004.1"/>
</dbReference>
<dbReference type="PANTHER" id="PTHR33802">
    <property type="entry name" value="SI:CH211-161H7.5-RELATED"/>
    <property type="match status" value="1"/>
</dbReference>
<feature type="transmembrane region" description="Helical" evidence="1">
    <location>
        <begin position="45"/>
        <end position="65"/>
    </location>
</feature>
<feature type="transmembrane region" description="Helical" evidence="1">
    <location>
        <begin position="186"/>
        <end position="203"/>
    </location>
</feature>
<evidence type="ECO:0008006" key="4">
    <source>
        <dbReference type="Google" id="ProtNLM"/>
    </source>
</evidence>
<protein>
    <recommendedName>
        <fullName evidence="4">Tryptophan-rich sensory protein</fullName>
    </recommendedName>
</protein>
<accession>A0A7W9BKB2</accession>
<dbReference type="Proteomes" id="UP000535415">
    <property type="component" value="Unassembled WGS sequence"/>
</dbReference>
<feature type="transmembrane region" description="Helical" evidence="1">
    <location>
        <begin position="209"/>
        <end position="229"/>
    </location>
</feature>
<feature type="transmembrane region" description="Helical" evidence="1">
    <location>
        <begin position="77"/>
        <end position="93"/>
    </location>
</feature>
<reference evidence="2 3" key="1">
    <citation type="submission" date="2020-08" db="EMBL/GenBank/DDBJ databases">
        <title>Genomic Encyclopedia of Type Strains, Phase IV (KMG-IV): sequencing the most valuable type-strain genomes for metagenomic binning, comparative biology and taxonomic classification.</title>
        <authorList>
            <person name="Goeker M."/>
        </authorList>
    </citation>
    <scope>NUCLEOTIDE SEQUENCE [LARGE SCALE GENOMIC DNA]</scope>
    <source>
        <strain evidence="2 3">DSM 101064</strain>
    </source>
</reference>
<keyword evidence="1" id="KW-0472">Membrane</keyword>
<dbReference type="EMBL" id="JACIJM010000004">
    <property type="protein sequence ID" value="MBB5722118.1"/>
    <property type="molecule type" value="Genomic_DNA"/>
</dbReference>
<keyword evidence="1" id="KW-0812">Transmembrane</keyword>
<comment type="caution">
    <text evidence="2">The sequence shown here is derived from an EMBL/GenBank/DDBJ whole genome shotgun (WGS) entry which is preliminary data.</text>
</comment>
<feature type="transmembrane region" description="Helical" evidence="1">
    <location>
        <begin position="99"/>
        <end position="118"/>
    </location>
</feature>
<dbReference type="AlphaFoldDB" id="A0A7W9BKB2"/>
<sequence length="237" mass="25464">MKQAVLTLLFTASFVISPAFTTFTGFESNQLPIPQVDPPIQPAGYAFSIWGLIYAWLVVSAVFGLWKRDDDPAWNAARPYLIASLVIGTPWLYVATQSAVLATVMIIAMAITAIMAFLRTPVFDRWLLRVPVAIYAGWLTAASFVSIGSTMAGYGVASDSLGWAYVGIAGALIVALAVFAKLPSAAYLLTIVWALVGIIVANQTGPQSVVWLAQGGIAALLIVMIWTYLRGRSSQPY</sequence>
<gene>
    <name evidence="2" type="ORF">FHS72_001742</name>
</gene>
<evidence type="ECO:0000313" key="3">
    <source>
        <dbReference type="Proteomes" id="UP000535415"/>
    </source>
</evidence>
<organism evidence="2 3">
    <name type="scientific">Yoonia ponticola</name>
    <dbReference type="NCBI Taxonomy" id="1524255"/>
    <lineage>
        <taxon>Bacteria</taxon>
        <taxon>Pseudomonadati</taxon>
        <taxon>Pseudomonadota</taxon>
        <taxon>Alphaproteobacteria</taxon>
        <taxon>Rhodobacterales</taxon>
        <taxon>Paracoccaceae</taxon>
        <taxon>Yoonia</taxon>
    </lineage>
</organism>
<keyword evidence="1" id="KW-1133">Transmembrane helix</keyword>
<name>A0A7W9BKB2_9RHOB</name>
<evidence type="ECO:0000256" key="1">
    <source>
        <dbReference type="SAM" id="Phobius"/>
    </source>
</evidence>
<feature type="transmembrane region" description="Helical" evidence="1">
    <location>
        <begin position="160"/>
        <end position="179"/>
    </location>
</feature>
<feature type="transmembrane region" description="Helical" evidence="1">
    <location>
        <begin position="130"/>
        <end position="154"/>
    </location>
</feature>
<proteinExistence type="predicted"/>
<keyword evidence="3" id="KW-1185">Reference proteome</keyword>
<dbReference type="PANTHER" id="PTHR33802:SF1">
    <property type="entry name" value="XK-RELATED PROTEIN"/>
    <property type="match status" value="1"/>
</dbReference>
<evidence type="ECO:0000313" key="2">
    <source>
        <dbReference type="EMBL" id="MBB5722118.1"/>
    </source>
</evidence>